<dbReference type="EMBL" id="JANEYF010002463">
    <property type="protein sequence ID" value="KAJ8946139.1"/>
    <property type="molecule type" value="Genomic_DNA"/>
</dbReference>
<protein>
    <submittedName>
        <fullName evidence="1">Uncharacterized protein</fullName>
    </submittedName>
</protein>
<evidence type="ECO:0000313" key="1">
    <source>
        <dbReference type="EMBL" id="KAJ8946139.1"/>
    </source>
</evidence>
<reference evidence="1" key="1">
    <citation type="journal article" date="2023" name="Insect Mol. Biol.">
        <title>Genome sequencing provides insights into the evolution of gene families encoding plant cell wall-degrading enzymes in longhorned beetles.</title>
        <authorList>
            <person name="Shin N.R."/>
            <person name="Okamura Y."/>
            <person name="Kirsch R."/>
            <person name="Pauchet Y."/>
        </authorList>
    </citation>
    <scope>NUCLEOTIDE SEQUENCE</scope>
    <source>
        <strain evidence="1">RBIC_L_NR</strain>
    </source>
</reference>
<sequence>MDVFQQYKGISLSQINFDFNLENAVESDTKTGTEIVFSKQNSSIVSQDETLNDQRLLQRTHIEEKGMIYKMLV</sequence>
<comment type="caution">
    <text evidence="1">The sequence shown here is derived from an EMBL/GenBank/DDBJ whole genome shotgun (WGS) entry which is preliminary data.</text>
</comment>
<keyword evidence="2" id="KW-1185">Reference proteome</keyword>
<dbReference type="AlphaFoldDB" id="A0AAV8Y5R0"/>
<accession>A0AAV8Y5R0</accession>
<dbReference type="Proteomes" id="UP001162156">
    <property type="component" value="Unassembled WGS sequence"/>
</dbReference>
<evidence type="ECO:0000313" key="2">
    <source>
        <dbReference type="Proteomes" id="UP001162156"/>
    </source>
</evidence>
<organism evidence="1 2">
    <name type="scientific">Rhamnusium bicolor</name>
    <dbReference type="NCBI Taxonomy" id="1586634"/>
    <lineage>
        <taxon>Eukaryota</taxon>
        <taxon>Metazoa</taxon>
        <taxon>Ecdysozoa</taxon>
        <taxon>Arthropoda</taxon>
        <taxon>Hexapoda</taxon>
        <taxon>Insecta</taxon>
        <taxon>Pterygota</taxon>
        <taxon>Neoptera</taxon>
        <taxon>Endopterygota</taxon>
        <taxon>Coleoptera</taxon>
        <taxon>Polyphaga</taxon>
        <taxon>Cucujiformia</taxon>
        <taxon>Chrysomeloidea</taxon>
        <taxon>Cerambycidae</taxon>
        <taxon>Lepturinae</taxon>
        <taxon>Rhagiini</taxon>
        <taxon>Rhamnusium</taxon>
    </lineage>
</organism>
<gene>
    <name evidence="1" type="ORF">NQ314_008961</name>
</gene>
<proteinExistence type="predicted"/>
<name>A0AAV8Y5R0_9CUCU</name>